<comment type="similarity">
    <text evidence="3 13">Belongs to the glycosyltransferase 2 family. GalNAc-T subfamily.</text>
</comment>
<keyword evidence="11" id="KW-0325">Glycoprotein</keyword>
<evidence type="ECO:0000256" key="5">
    <source>
        <dbReference type="ARBA" id="ARBA00022734"/>
    </source>
</evidence>
<dbReference type="UniPathway" id="UPA00378"/>
<dbReference type="AlphaFoldDB" id="A0A1Y1N0U8"/>
<dbReference type="GO" id="GO:0000139">
    <property type="term" value="C:Golgi membrane"/>
    <property type="evidence" value="ECO:0007669"/>
    <property type="project" value="UniProtKB-SubCell"/>
</dbReference>
<dbReference type="CDD" id="cd02510">
    <property type="entry name" value="pp-GalNAc-T"/>
    <property type="match status" value="1"/>
</dbReference>
<name>A0A1Y1N0U8_PHOPY</name>
<keyword evidence="13" id="KW-0808">Transferase</keyword>
<sequence>MVSLNKSFFYGIGFASITWAVSLYLYWQLTQTLSIRPSPTSSSIQAVSQSSRIDAARENDEMHEALYIKGGTYVNSPQLVKKLQPLRKSKLQSKNAQVLDELGMVKTVEDQRVRDEGFKLHAFNVLISNKLSLHRELPDTRNKLCKDVIYPAHLPAASVIVCFYNEHFMTLLRTIHSILGRTPGQLLTEIVLVDDFSDISDLNINLTNYMNNNSGLKEKVKLFKTQRREGLIRARMFGAQRATGKVLIFLDSHIEVNVDWIQPLLARVYNNRSNVAIPVIDIINADTFAYTPSPLVRGGFNWGLHFKWENLPTGTIAKPIDLVNPIKSPTMAGGLFAIDRNYFMEIGQYDAGMDIWGGENLEISFRIWMCGGRLDIVPCSRVGHVFRRRRPYGDPDGKDTMLRNSLRVAHVWMDAYKDYFIKERPDASNVNFGDVSERVQLRKRLKCYDFNWYIKNVYPELTLPTDSEVRLKNKWSALEQDKFQPWHTRKRNYVDHYKLRLSNTSYCAQSTKDSKSKGSTLYLKLCTPSKNQIWFETDKGELVLQQLLCLQSGPTYPYLFKCHEMGGNQEWKHKGESKTPIYNMAAGMCLGVDQIHLGAKVRMKLCTDPSLNMWDLVS</sequence>
<dbReference type="SUPFAM" id="SSF50370">
    <property type="entry name" value="Ricin B-like lectins"/>
    <property type="match status" value="1"/>
</dbReference>
<dbReference type="EC" id="2.4.1.-" evidence="13"/>
<keyword evidence="9 13" id="KW-0472">Membrane</keyword>
<keyword evidence="13" id="KW-0328">Glycosyltransferase</keyword>
<reference evidence="15" key="1">
    <citation type="journal article" date="2016" name="Sci. Rep.">
        <title>Molecular characterization of firefly nuptial gifts: a multi-omics approach sheds light on postcopulatory sexual selection.</title>
        <authorList>
            <person name="Al-Wathiqui N."/>
            <person name="Fallon T.R."/>
            <person name="South A."/>
            <person name="Weng J.K."/>
            <person name="Lewis S.M."/>
        </authorList>
    </citation>
    <scope>NUCLEOTIDE SEQUENCE</scope>
</reference>
<dbReference type="GO" id="GO:0030246">
    <property type="term" value="F:carbohydrate binding"/>
    <property type="evidence" value="ECO:0007669"/>
    <property type="project" value="UniProtKB-KW"/>
</dbReference>
<dbReference type="GO" id="GO:0008593">
    <property type="term" value="P:regulation of Notch signaling pathway"/>
    <property type="evidence" value="ECO:0007669"/>
    <property type="project" value="TreeGrafter"/>
</dbReference>
<dbReference type="Gene3D" id="3.90.550.10">
    <property type="entry name" value="Spore Coat Polysaccharide Biosynthesis Protein SpsA, Chain A"/>
    <property type="match status" value="1"/>
</dbReference>
<evidence type="ECO:0000256" key="6">
    <source>
        <dbReference type="ARBA" id="ARBA00022968"/>
    </source>
</evidence>
<dbReference type="InterPro" id="IPR035992">
    <property type="entry name" value="Ricin_B-like_lectins"/>
</dbReference>
<evidence type="ECO:0000256" key="9">
    <source>
        <dbReference type="ARBA" id="ARBA00023136"/>
    </source>
</evidence>
<keyword evidence="6" id="KW-0735">Signal-anchor</keyword>
<dbReference type="InterPro" id="IPR045885">
    <property type="entry name" value="GalNAc-T"/>
</dbReference>
<evidence type="ECO:0000256" key="4">
    <source>
        <dbReference type="ARBA" id="ARBA00022692"/>
    </source>
</evidence>
<dbReference type="GO" id="GO:0005112">
    <property type="term" value="F:Notch binding"/>
    <property type="evidence" value="ECO:0007669"/>
    <property type="project" value="TreeGrafter"/>
</dbReference>
<comment type="subcellular location">
    <subcellularLocation>
        <location evidence="2 13">Golgi apparatus membrane</location>
        <topology evidence="2 13">Single-pass type II membrane protein</topology>
    </subcellularLocation>
</comment>
<keyword evidence="4 13" id="KW-0812">Transmembrane</keyword>
<dbReference type="Pfam" id="PF00652">
    <property type="entry name" value="Ricin_B_lectin"/>
    <property type="match status" value="1"/>
</dbReference>
<evidence type="ECO:0000313" key="15">
    <source>
        <dbReference type="EMBL" id="JAV91484.1"/>
    </source>
</evidence>
<dbReference type="FunFam" id="3.90.550.10:FF:000053">
    <property type="entry name" value="Polypeptide N-acetylgalactosaminyltransferase"/>
    <property type="match status" value="1"/>
</dbReference>
<protein>
    <recommendedName>
        <fullName evidence="13">Polypeptide N-acetylgalactosaminyltransferase</fullName>
        <ecNumber evidence="13">2.4.1.-</ecNumber>
    </recommendedName>
    <alternativeName>
        <fullName evidence="13">Protein-UDP acetylgalactosaminyltransferase</fullName>
    </alternativeName>
</protein>
<dbReference type="SUPFAM" id="SSF53448">
    <property type="entry name" value="Nucleotide-diphospho-sugar transferases"/>
    <property type="match status" value="1"/>
</dbReference>
<dbReference type="SMART" id="SM00458">
    <property type="entry name" value="RICIN"/>
    <property type="match status" value="1"/>
</dbReference>
<dbReference type="GO" id="GO:0004653">
    <property type="term" value="F:polypeptide N-acetylgalactosaminyltransferase activity"/>
    <property type="evidence" value="ECO:0007669"/>
    <property type="project" value="TreeGrafter"/>
</dbReference>
<keyword evidence="5 13" id="KW-0430">Lectin</keyword>
<dbReference type="Gene3D" id="2.80.10.50">
    <property type="match status" value="1"/>
</dbReference>
<dbReference type="InterPro" id="IPR000772">
    <property type="entry name" value="Ricin_B_lectin"/>
</dbReference>
<feature type="domain" description="Ricin B lectin" evidence="14">
    <location>
        <begin position="495"/>
        <end position="617"/>
    </location>
</feature>
<evidence type="ECO:0000256" key="8">
    <source>
        <dbReference type="ARBA" id="ARBA00023034"/>
    </source>
</evidence>
<evidence type="ECO:0000256" key="12">
    <source>
        <dbReference type="ARBA" id="ARBA00023211"/>
    </source>
</evidence>
<evidence type="ECO:0000256" key="1">
    <source>
        <dbReference type="ARBA" id="ARBA00001936"/>
    </source>
</evidence>
<evidence type="ECO:0000256" key="3">
    <source>
        <dbReference type="ARBA" id="ARBA00005680"/>
    </source>
</evidence>
<evidence type="ECO:0000256" key="13">
    <source>
        <dbReference type="RuleBase" id="RU361242"/>
    </source>
</evidence>
<evidence type="ECO:0000256" key="11">
    <source>
        <dbReference type="ARBA" id="ARBA00023180"/>
    </source>
</evidence>
<keyword evidence="7 13" id="KW-1133">Transmembrane helix</keyword>
<dbReference type="EMBL" id="GEZM01015656">
    <property type="protein sequence ID" value="JAV91484.1"/>
    <property type="molecule type" value="Transcribed_RNA"/>
</dbReference>
<keyword evidence="8 13" id="KW-0333">Golgi apparatus</keyword>
<comment type="cofactor">
    <cofactor evidence="1 13">
        <name>Mn(2+)</name>
        <dbReference type="ChEBI" id="CHEBI:29035"/>
    </cofactor>
</comment>
<dbReference type="GO" id="GO:0006493">
    <property type="term" value="P:protein O-linked glycosylation"/>
    <property type="evidence" value="ECO:0007669"/>
    <property type="project" value="TreeGrafter"/>
</dbReference>
<organism evidence="15">
    <name type="scientific">Photinus pyralis</name>
    <name type="common">Common eastern firefly</name>
    <name type="synonym">Lampyris pyralis</name>
    <dbReference type="NCBI Taxonomy" id="7054"/>
    <lineage>
        <taxon>Eukaryota</taxon>
        <taxon>Metazoa</taxon>
        <taxon>Ecdysozoa</taxon>
        <taxon>Arthropoda</taxon>
        <taxon>Hexapoda</taxon>
        <taxon>Insecta</taxon>
        <taxon>Pterygota</taxon>
        <taxon>Neoptera</taxon>
        <taxon>Endopterygota</taxon>
        <taxon>Coleoptera</taxon>
        <taxon>Polyphaga</taxon>
        <taxon>Elateriformia</taxon>
        <taxon>Elateroidea</taxon>
        <taxon>Lampyridae</taxon>
        <taxon>Lampyrinae</taxon>
        <taxon>Photinus</taxon>
    </lineage>
</organism>
<accession>A0A1Y1N0U8</accession>
<dbReference type="InterPro" id="IPR029044">
    <property type="entry name" value="Nucleotide-diphossugar_trans"/>
</dbReference>
<keyword evidence="12 13" id="KW-0464">Manganese</keyword>
<comment type="pathway">
    <text evidence="13">Protein modification; protein glycosylation.</text>
</comment>
<proteinExistence type="inferred from homology"/>
<dbReference type="PANTHER" id="PTHR11675">
    <property type="entry name" value="N-ACETYLGALACTOSAMINYLTRANSFERASE"/>
    <property type="match status" value="1"/>
</dbReference>
<evidence type="ECO:0000256" key="10">
    <source>
        <dbReference type="ARBA" id="ARBA00023157"/>
    </source>
</evidence>
<evidence type="ECO:0000259" key="14">
    <source>
        <dbReference type="SMART" id="SM00458"/>
    </source>
</evidence>
<dbReference type="PANTHER" id="PTHR11675:SF63">
    <property type="entry name" value="POLYPEPTIDE N-ACETYLGALACTOSAMINYLTRANSFERASE"/>
    <property type="match status" value="1"/>
</dbReference>
<keyword evidence="10 13" id="KW-1015">Disulfide bond</keyword>
<evidence type="ECO:0000256" key="2">
    <source>
        <dbReference type="ARBA" id="ARBA00004323"/>
    </source>
</evidence>
<evidence type="ECO:0000256" key="7">
    <source>
        <dbReference type="ARBA" id="ARBA00022989"/>
    </source>
</evidence>
<feature type="transmembrane region" description="Helical" evidence="13">
    <location>
        <begin position="7"/>
        <end position="27"/>
    </location>
</feature>
<dbReference type="PROSITE" id="PS50231">
    <property type="entry name" value="RICIN_B_LECTIN"/>
    <property type="match status" value="1"/>
</dbReference>
<dbReference type="InterPro" id="IPR001173">
    <property type="entry name" value="Glyco_trans_2-like"/>
</dbReference>
<dbReference type="Pfam" id="PF00535">
    <property type="entry name" value="Glycos_transf_2"/>
    <property type="match status" value="1"/>
</dbReference>